<dbReference type="Gene3D" id="1.10.443.10">
    <property type="entry name" value="Intergrase catalytic core"/>
    <property type="match status" value="1"/>
</dbReference>
<dbReference type="PANTHER" id="PTHR30349">
    <property type="entry name" value="PHAGE INTEGRASE-RELATED"/>
    <property type="match status" value="1"/>
</dbReference>
<feature type="domain" description="Tyr recombinase" evidence="4">
    <location>
        <begin position="206"/>
        <end position="395"/>
    </location>
</feature>
<evidence type="ECO:0000313" key="6">
    <source>
        <dbReference type="Proteomes" id="UP000199409"/>
    </source>
</evidence>
<reference evidence="5 6" key="1">
    <citation type="submission" date="2016-10" db="EMBL/GenBank/DDBJ databases">
        <authorList>
            <person name="de Groot N.N."/>
        </authorList>
    </citation>
    <scope>NUCLEOTIDE SEQUENCE [LARGE SCALE GENOMIC DNA]</scope>
    <source>
        <strain evidence="5 6">DSM 7343</strain>
    </source>
</reference>
<dbReference type="Pfam" id="PF00589">
    <property type="entry name" value="Phage_integrase"/>
    <property type="match status" value="1"/>
</dbReference>
<name>A0A1H3YY66_9BACT</name>
<dbReference type="GO" id="GO:0003677">
    <property type="term" value="F:DNA binding"/>
    <property type="evidence" value="ECO:0007669"/>
    <property type="project" value="UniProtKB-KW"/>
</dbReference>
<dbReference type="STRING" id="37625.SAMN05660420_01425"/>
<dbReference type="InterPro" id="IPR050090">
    <property type="entry name" value="Tyrosine_recombinase_XerCD"/>
</dbReference>
<comment type="similarity">
    <text evidence="1">Belongs to the 'phage' integrase family.</text>
</comment>
<gene>
    <name evidence="5" type="ORF">SAMN05660420_01425</name>
</gene>
<dbReference type="Proteomes" id="UP000199409">
    <property type="component" value="Unassembled WGS sequence"/>
</dbReference>
<keyword evidence="3" id="KW-0233">DNA recombination</keyword>
<dbReference type="GO" id="GO:0006310">
    <property type="term" value="P:DNA recombination"/>
    <property type="evidence" value="ECO:0007669"/>
    <property type="project" value="UniProtKB-KW"/>
</dbReference>
<dbReference type="Pfam" id="PF12167">
    <property type="entry name" value="Arm-DNA-bind_2"/>
    <property type="match status" value="1"/>
</dbReference>
<dbReference type="PROSITE" id="PS51898">
    <property type="entry name" value="TYR_RECOMBINASE"/>
    <property type="match status" value="1"/>
</dbReference>
<keyword evidence="6" id="KW-1185">Reference proteome</keyword>
<dbReference type="InterPro" id="IPR022000">
    <property type="entry name" value="Min27-like_integrase_DNA_bind"/>
</dbReference>
<dbReference type="Gene3D" id="1.10.150.130">
    <property type="match status" value="1"/>
</dbReference>
<evidence type="ECO:0000256" key="3">
    <source>
        <dbReference type="ARBA" id="ARBA00023172"/>
    </source>
</evidence>
<dbReference type="PANTHER" id="PTHR30349:SF64">
    <property type="entry name" value="PROPHAGE INTEGRASE INTD-RELATED"/>
    <property type="match status" value="1"/>
</dbReference>
<accession>A0A1H3YY66</accession>
<dbReference type="AlphaFoldDB" id="A0A1H3YY66"/>
<dbReference type="SUPFAM" id="SSF56349">
    <property type="entry name" value="DNA breaking-rejoining enzymes"/>
    <property type="match status" value="1"/>
</dbReference>
<organism evidence="5 6">
    <name type="scientific">Desulfuromusa kysingii</name>
    <dbReference type="NCBI Taxonomy" id="37625"/>
    <lineage>
        <taxon>Bacteria</taxon>
        <taxon>Pseudomonadati</taxon>
        <taxon>Thermodesulfobacteriota</taxon>
        <taxon>Desulfuromonadia</taxon>
        <taxon>Desulfuromonadales</taxon>
        <taxon>Geopsychrobacteraceae</taxon>
        <taxon>Desulfuromusa</taxon>
    </lineage>
</organism>
<evidence type="ECO:0000256" key="2">
    <source>
        <dbReference type="ARBA" id="ARBA00023125"/>
    </source>
</evidence>
<dbReference type="RefSeq" id="WP_092346147.1">
    <property type="nucleotide sequence ID" value="NZ_FNQN01000003.1"/>
</dbReference>
<dbReference type="InterPro" id="IPR011010">
    <property type="entry name" value="DNA_brk_join_enz"/>
</dbReference>
<evidence type="ECO:0000313" key="5">
    <source>
        <dbReference type="EMBL" id="SEA16012.1"/>
    </source>
</evidence>
<dbReference type="InterPro" id="IPR013762">
    <property type="entry name" value="Integrase-like_cat_sf"/>
</dbReference>
<evidence type="ECO:0000259" key="4">
    <source>
        <dbReference type="PROSITE" id="PS51898"/>
    </source>
</evidence>
<sequence length="431" mass="50735">MERGSGIANSKRWKIARKNGSNMLYVTGRYFGKRIEKSSRLPDTLENRVALDQLLDRIMRDIANSTFKFAEAFPCAKEEEKKYFAEREGWAYRPQPHQVFVSDYVQHWRDNILSTSHSEGKKRDFEQALDCRIIPFLGTKTFFQFNRVEVEKFINGLKHLRGKKRGKRLSRKSIQNIMIPLRAIWEDACDEYRWDMPDPFGKKDKHLPHAEKVQREVFRFDDWIDLLKHLDPHYKCAAEVMIMTGLIASELAGLRKEDIDGDYLIIRNSIVRAHEKDELKNVYRKRKIFITKALQKRLDEAVYQATGPYLFTTKTGATFREGSFRQNYWKPALEVAGQSYKVPYSIRHSFAAWSLTMGMDPNRLVSLMGHGSKKMIYEEYGHYTEGLEEDREKMVAYFGPDFLNRKNKRHPSTTAKEWRKNGESRHLRLVK</sequence>
<dbReference type="GO" id="GO:0015074">
    <property type="term" value="P:DNA integration"/>
    <property type="evidence" value="ECO:0007669"/>
    <property type="project" value="InterPro"/>
</dbReference>
<dbReference type="EMBL" id="FNQN01000003">
    <property type="protein sequence ID" value="SEA16012.1"/>
    <property type="molecule type" value="Genomic_DNA"/>
</dbReference>
<dbReference type="OrthoDB" id="5391994at2"/>
<evidence type="ECO:0000256" key="1">
    <source>
        <dbReference type="ARBA" id="ARBA00008857"/>
    </source>
</evidence>
<keyword evidence="2" id="KW-0238">DNA-binding</keyword>
<dbReference type="InterPro" id="IPR002104">
    <property type="entry name" value="Integrase_catalytic"/>
</dbReference>
<dbReference type="InterPro" id="IPR010998">
    <property type="entry name" value="Integrase_recombinase_N"/>
</dbReference>
<proteinExistence type="inferred from homology"/>
<protein>
    <submittedName>
        <fullName evidence="5">Integrase</fullName>
    </submittedName>
</protein>